<proteinExistence type="predicted"/>
<dbReference type="Pfam" id="PF05488">
    <property type="entry name" value="PAAR_motif"/>
    <property type="match status" value="1"/>
</dbReference>
<dbReference type="CDD" id="cd14741">
    <property type="entry name" value="PAAR_5"/>
    <property type="match status" value="1"/>
</dbReference>
<dbReference type="InterPro" id="IPR008727">
    <property type="entry name" value="PAAR_motif"/>
</dbReference>
<protein>
    <submittedName>
        <fullName evidence="1">Uncharacterized protein</fullName>
    </submittedName>
</protein>
<organism evidence="1">
    <name type="scientific">Desertifilum tharense IPPAS B-1220</name>
    <dbReference type="NCBI Taxonomy" id="1781255"/>
    <lineage>
        <taxon>Bacteria</taxon>
        <taxon>Bacillati</taxon>
        <taxon>Cyanobacteriota</taxon>
        <taxon>Cyanophyceae</taxon>
        <taxon>Desertifilales</taxon>
        <taxon>Desertifilaceae</taxon>
        <taxon>Desertifilum</taxon>
    </lineage>
</organism>
<dbReference type="RefSeq" id="WP_069967001.1">
    <property type="nucleotide sequence ID" value="NZ_CM124774.1"/>
</dbReference>
<dbReference type="EMBL" id="MJGC01000051">
    <property type="protein sequence ID" value="OEJ75397.1"/>
    <property type="molecule type" value="Genomic_DNA"/>
</dbReference>
<dbReference type="AlphaFoldDB" id="A0A1E5QLE8"/>
<evidence type="ECO:0000313" key="1">
    <source>
        <dbReference type="EMBL" id="OEJ75397.1"/>
    </source>
</evidence>
<name>A0A1E5QLE8_9CYAN</name>
<gene>
    <name evidence="1" type="ORF">BH720_09770</name>
</gene>
<sequence>MKKPAARLGDMTAHGTPLTPGLGSQNVFIGKIPAWRGVSPAQAAQLTNTFNQGMNAIAQSQIEALAVKGTPASPAAEAKVATTIITTVQMMTQLISSFTADKHLCPLLYGVVPHGSGVVIDGSSTVFINNLAACRVGDTIQETLSVNKIAAGCPTVTIA</sequence>
<dbReference type="OrthoDB" id="197187at2"/>
<comment type="caution">
    <text evidence="1">The sequence shown here is derived from an EMBL/GenBank/DDBJ whole genome shotgun (WGS) entry which is preliminary data.</text>
</comment>
<reference evidence="1" key="1">
    <citation type="submission" date="2016-09" db="EMBL/GenBank/DDBJ databases">
        <title>Draft genome of thermotolerant cyanobacterium Desertifilum sp. strain IPPAS B-1220.</title>
        <authorList>
            <person name="Sinetova M.A."/>
            <person name="Bolakhan K."/>
            <person name="Zayadan B.K."/>
            <person name="Mironov K.S."/>
            <person name="Ustinova V."/>
            <person name="Kupriyanova E.V."/>
            <person name="Sidorov R.A."/>
            <person name="Skrypnik A.N."/>
            <person name="Gogoleva N.E."/>
            <person name="Gogolev Y.V."/>
            <person name="Los D.A."/>
        </authorList>
    </citation>
    <scope>NUCLEOTIDE SEQUENCE [LARGE SCALE GENOMIC DNA]</scope>
    <source>
        <strain evidence="1">IPPAS B-1220</strain>
    </source>
</reference>
<accession>A0A1E5QLE8</accession>
<dbReference type="STRING" id="1781255.BH720_09770"/>
<dbReference type="Gene3D" id="2.60.200.60">
    <property type="match status" value="1"/>
</dbReference>